<proteinExistence type="predicted"/>
<accession>A0A7R7XYH7</accession>
<dbReference type="KEGG" id="apuu:APUU_70748S"/>
<name>A0A7R7XYH7_9EURO</name>
<feature type="region of interest" description="Disordered" evidence="1">
    <location>
        <begin position="64"/>
        <end position="83"/>
    </location>
</feature>
<keyword evidence="3" id="KW-1185">Reference proteome</keyword>
<dbReference type="AlphaFoldDB" id="A0A7R7XYH7"/>
<reference evidence="2" key="1">
    <citation type="submission" date="2021-01" db="EMBL/GenBank/DDBJ databases">
        <authorList>
            <consortium name="Aspergillus puulaauensis MK2 genome sequencing consortium"/>
            <person name="Kazuki M."/>
            <person name="Futagami T."/>
        </authorList>
    </citation>
    <scope>NUCLEOTIDE SEQUENCE</scope>
    <source>
        <strain evidence="2">MK2</strain>
    </source>
</reference>
<dbReference type="Proteomes" id="UP000654913">
    <property type="component" value="Chromosome 7"/>
</dbReference>
<dbReference type="GeneID" id="64979175"/>
<feature type="compositionally biased region" description="Polar residues" evidence="1">
    <location>
        <begin position="67"/>
        <end position="83"/>
    </location>
</feature>
<evidence type="ECO:0000313" key="3">
    <source>
        <dbReference type="Proteomes" id="UP000654913"/>
    </source>
</evidence>
<gene>
    <name evidence="2" type="ORF">APUU_70748S</name>
</gene>
<dbReference type="RefSeq" id="XP_041561364.1">
    <property type="nucleotide sequence ID" value="XM_041695654.1"/>
</dbReference>
<dbReference type="EMBL" id="AP024449">
    <property type="protein sequence ID" value="BCS29178.1"/>
    <property type="molecule type" value="Genomic_DNA"/>
</dbReference>
<protein>
    <submittedName>
        <fullName evidence="2">Uncharacterized protein</fullName>
    </submittedName>
</protein>
<sequence>MLNLDVLHTYLGNSSLPPISKNGNGSKSNRAVQKGSSTLIVAVFTLLEVCKKTVVQSDTATIRDPQGSATMTSDRNTSTKLSTPVLNLPNFQEAFEKQCGK</sequence>
<evidence type="ECO:0000313" key="2">
    <source>
        <dbReference type="EMBL" id="BCS29178.1"/>
    </source>
</evidence>
<feature type="region of interest" description="Disordered" evidence="1">
    <location>
        <begin position="12"/>
        <end position="31"/>
    </location>
</feature>
<reference evidence="2" key="2">
    <citation type="submission" date="2021-02" db="EMBL/GenBank/DDBJ databases">
        <title>Aspergillus puulaauensis MK2 genome sequence.</title>
        <authorList>
            <person name="Futagami T."/>
            <person name="Mori K."/>
            <person name="Kadooka C."/>
            <person name="Tanaka T."/>
        </authorList>
    </citation>
    <scope>NUCLEOTIDE SEQUENCE</scope>
    <source>
        <strain evidence="2">MK2</strain>
    </source>
</reference>
<evidence type="ECO:0000256" key="1">
    <source>
        <dbReference type="SAM" id="MobiDB-lite"/>
    </source>
</evidence>
<organism evidence="2 3">
    <name type="scientific">Aspergillus puulaauensis</name>
    <dbReference type="NCBI Taxonomy" id="1220207"/>
    <lineage>
        <taxon>Eukaryota</taxon>
        <taxon>Fungi</taxon>
        <taxon>Dikarya</taxon>
        <taxon>Ascomycota</taxon>
        <taxon>Pezizomycotina</taxon>
        <taxon>Eurotiomycetes</taxon>
        <taxon>Eurotiomycetidae</taxon>
        <taxon>Eurotiales</taxon>
        <taxon>Aspergillaceae</taxon>
        <taxon>Aspergillus</taxon>
    </lineage>
</organism>